<evidence type="ECO:0000256" key="3">
    <source>
        <dbReference type="ARBA" id="ARBA00023163"/>
    </source>
</evidence>
<dbReference type="SUPFAM" id="SSF48498">
    <property type="entry name" value="Tetracyclin repressor-like, C-terminal domain"/>
    <property type="match status" value="1"/>
</dbReference>
<dbReference type="Gene3D" id="1.10.10.60">
    <property type="entry name" value="Homeodomain-like"/>
    <property type="match status" value="1"/>
</dbReference>
<dbReference type="GO" id="GO:0003677">
    <property type="term" value="F:DNA binding"/>
    <property type="evidence" value="ECO:0007669"/>
    <property type="project" value="UniProtKB-UniRule"/>
</dbReference>
<evidence type="ECO:0000259" key="5">
    <source>
        <dbReference type="PROSITE" id="PS50977"/>
    </source>
</evidence>
<dbReference type="SUPFAM" id="SSF46689">
    <property type="entry name" value="Homeodomain-like"/>
    <property type="match status" value="1"/>
</dbReference>
<protein>
    <submittedName>
        <fullName evidence="6">TetR family transcriptional regulator</fullName>
    </submittedName>
</protein>
<evidence type="ECO:0000256" key="2">
    <source>
        <dbReference type="ARBA" id="ARBA00023125"/>
    </source>
</evidence>
<dbReference type="OrthoDB" id="9805134at2"/>
<keyword evidence="2 4" id="KW-0238">DNA-binding</keyword>
<dbReference type="RefSeq" id="WP_106211518.1">
    <property type="nucleotide sequence ID" value="NZ_PVZF01000007.1"/>
</dbReference>
<evidence type="ECO:0000313" key="6">
    <source>
        <dbReference type="EMBL" id="PRY13924.1"/>
    </source>
</evidence>
<dbReference type="Gene3D" id="1.10.357.10">
    <property type="entry name" value="Tetracycline Repressor, domain 2"/>
    <property type="match status" value="1"/>
</dbReference>
<feature type="domain" description="HTH tetR-type" evidence="5">
    <location>
        <begin position="6"/>
        <end position="66"/>
    </location>
</feature>
<proteinExistence type="predicted"/>
<keyword evidence="3" id="KW-0804">Transcription</keyword>
<dbReference type="PRINTS" id="PR00455">
    <property type="entry name" value="HTHTETR"/>
</dbReference>
<dbReference type="InterPro" id="IPR036271">
    <property type="entry name" value="Tet_transcr_reg_TetR-rel_C_sf"/>
</dbReference>
<keyword evidence="7" id="KW-1185">Reference proteome</keyword>
<dbReference type="InterPro" id="IPR001647">
    <property type="entry name" value="HTH_TetR"/>
</dbReference>
<dbReference type="AlphaFoldDB" id="A0A2T0R2B4"/>
<organism evidence="6 7">
    <name type="scientific">Kineococcus rhizosphaerae</name>
    <dbReference type="NCBI Taxonomy" id="559628"/>
    <lineage>
        <taxon>Bacteria</taxon>
        <taxon>Bacillati</taxon>
        <taxon>Actinomycetota</taxon>
        <taxon>Actinomycetes</taxon>
        <taxon>Kineosporiales</taxon>
        <taxon>Kineosporiaceae</taxon>
        <taxon>Kineococcus</taxon>
    </lineage>
</organism>
<keyword evidence="1" id="KW-0805">Transcription regulation</keyword>
<accession>A0A2T0R2B4</accession>
<name>A0A2T0R2B4_9ACTN</name>
<dbReference type="PROSITE" id="PS50977">
    <property type="entry name" value="HTH_TETR_2"/>
    <property type="match status" value="1"/>
</dbReference>
<evidence type="ECO:0000256" key="4">
    <source>
        <dbReference type="PROSITE-ProRule" id="PRU00335"/>
    </source>
</evidence>
<evidence type="ECO:0000313" key="7">
    <source>
        <dbReference type="Proteomes" id="UP000238083"/>
    </source>
</evidence>
<dbReference type="InterPro" id="IPR009057">
    <property type="entry name" value="Homeodomain-like_sf"/>
</dbReference>
<dbReference type="Pfam" id="PF00440">
    <property type="entry name" value="TetR_N"/>
    <property type="match status" value="1"/>
</dbReference>
<dbReference type="EMBL" id="PVZF01000007">
    <property type="protein sequence ID" value="PRY13924.1"/>
    <property type="molecule type" value="Genomic_DNA"/>
</dbReference>
<gene>
    <name evidence="6" type="ORF">CLV37_10742</name>
</gene>
<dbReference type="PANTHER" id="PTHR47506:SF1">
    <property type="entry name" value="HTH-TYPE TRANSCRIPTIONAL REGULATOR YJDC"/>
    <property type="match status" value="1"/>
</dbReference>
<feature type="DNA-binding region" description="H-T-H motif" evidence="4">
    <location>
        <begin position="29"/>
        <end position="48"/>
    </location>
</feature>
<reference evidence="6 7" key="1">
    <citation type="submission" date="2018-03" db="EMBL/GenBank/DDBJ databases">
        <title>Genomic Encyclopedia of Archaeal and Bacterial Type Strains, Phase II (KMG-II): from individual species to whole genera.</title>
        <authorList>
            <person name="Goeker M."/>
        </authorList>
    </citation>
    <scope>NUCLEOTIDE SEQUENCE [LARGE SCALE GENOMIC DNA]</scope>
    <source>
        <strain evidence="6 7">DSM 19711</strain>
    </source>
</reference>
<comment type="caution">
    <text evidence="6">The sequence shown here is derived from an EMBL/GenBank/DDBJ whole genome shotgun (WGS) entry which is preliminary data.</text>
</comment>
<dbReference type="Proteomes" id="UP000238083">
    <property type="component" value="Unassembled WGS sequence"/>
</dbReference>
<dbReference type="PANTHER" id="PTHR47506">
    <property type="entry name" value="TRANSCRIPTIONAL REGULATORY PROTEIN"/>
    <property type="match status" value="1"/>
</dbReference>
<sequence>MGRTQTFDTGTVVRAARTLFWQRGFEDVAVPDLEAATGVGRSSLYHAFGSKRGLFDAAVDNYLEEVVRPRLRPLLGPAVEPAALHDYLTGLRTALAGTSAAARSGCLLVNAATAPVGRDSAVAEVVAAYRAELHAAFGRGAVAAGIQDAERIATVCTSAVVTAFVLARVDPPAAVQALGTALTVVQSSLAQGSGGR</sequence>
<evidence type="ECO:0000256" key="1">
    <source>
        <dbReference type="ARBA" id="ARBA00023015"/>
    </source>
</evidence>